<feature type="region of interest" description="Disordered" evidence="1">
    <location>
        <begin position="1"/>
        <end position="21"/>
    </location>
</feature>
<organism evidence="3 4">
    <name type="scientific">Streptantibioticus silvisoli</name>
    <dbReference type="NCBI Taxonomy" id="2705255"/>
    <lineage>
        <taxon>Bacteria</taxon>
        <taxon>Bacillati</taxon>
        <taxon>Actinomycetota</taxon>
        <taxon>Actinomycetes</taxon>
        <taxon>Kitasatosporales</taxon>
        <taxon>Streptomycetaceae</taxon>
        <taxon>Streptantibioticus</taxon>
    </lineage>
</organism>
<evidence type="ECO:0000313" key="4">
    <source>
        <dbReference type="Proteomes" id="UP001156398"/>
    </source>
</evidence>
<keyword evidence="2" id="KW-0812">Transmembrane</keyword>
<evidence type="ECO:0000256" key="1">
    <source>
        <dbReference type="SAM" id="MobiDB-lite"/>
    </source>
</evidence>
<dbReference type="RefSeq" id="WP_271322685.1">
    <property type="nucleotide sequence ID" value="NZ_JAAGKO020000007.1"/>
</dbReference>
<accession>A0ABT6VVQ3</accession>
<dbReference type="EMBL" id="JAAGKO020000007">
    <property type="protein sequence ID" value="MDI5962565.1"/>
    <property type="molecule type" value="Genomic_DNA"/>
</dbReference>
<feature type="transmembrane region" description="Helical" evidence="2">
    <location>
        <begin position="54"/>
        <end position="72"/>
    </location>
</feature>
<sequence>MANNTPNTGERSEPGARGRSSRWIKPLGWVGLAVGFVLLVEALSKLLADGGHTAAGLTLEIVLAVISVLLIAQSADGVRPRGRHGRTLRH</sequence>
<comment type="caution">
    <text evidence="3">The sequence shown here is derived from an EMBL/GenBank/DDBJ whole genome shotgun (WGS) entry which is preliminary data.</text>
</comment>
<feature type="transmembrane region" description="Helical" evidence="2">
    <location>
        <begin position="27"/>
        <end position="48"/>
    </location>
</feature>
<evidence type="ECO:0000313" key="3">
    <source>
        <dbReference type="EMBL" id="MDI5962565.1"/>
    </source>
</evidence>
<protein>
    <submittedName>
        <fullName evidence="3">Uncharacterized protein</fullName>
    </submittedName>
</protein>
<keyword evidence="4" id="KW-1185">Reference proteome</keyword>
<name>A0ABT6VVQ3_9ACTN</name>
<dbReference type="Proteomes" id="UP001156398">
    <property type="component" value="Unassembled WGS sequence"/>
</dbReference>
<keyword evidence="2" id="KW-1133">Transmembrane helix</keyword>
<keyword evidence="2" id="KW-0472">Membrane</keyword>
<reference evidence="3 4" key="1">
    <citation type="submission" date="2023-05" db="EMBL/GenBank/DDBJ databases">
        <title>Streptantibioticus silvisoli sp. nov., acidotolerant actinomycetes 1 from pine litter.</title>
        <authorList>
            <person name="Swiecimska M."/>
            <person name="Golinska P."/>
            <person name="Sangal V."/>
            <person name="Wachnowicz B."/>
            <person name="Goodfellow M."/>
        </authorList>
    </citation>
    <scope>NUCLEOTIDE SEQUENCE [LARGE SCALE GENOMIC DNA]</scope>
    <source>
        <strain evidence="3 4">SL54</strain>
    </source>
</reference>
<proteinExistence type="predicted"/>
<evidence type="ECO:0000256" key="2">
    <source>
        <dbReference type="SAM" id="Phobius"/>
    </source>
</evidence>
<gene>
    <name evidence="3" type="ORF">POF43_007540</name>
</gene>